<dbReference type="EMBL" id="KN824281">
    <property type="protein sequence ID" value="KIM31820.1"/>
    <property type="molecule type" value="Genomic_DNA"/>
</dbReference>
<organism evidence="2 3">
    <name type="scientific">Serendipita vermifera MAFF 305830</name>
    <dbReference type="NCBI Taxonomy" id="933852"/>
    <lineage>
        <taxon>Eukaryota</taxon>
        <taxon>Fungi</taxon>
        <taxon>Dikarya</taxon>
        <taxon>Basidiomycota</taxon>
        <taxon>Agaricomycotina</taxon>
        <taxon>Agaricomycetes</taxon>
        <taxon>Sebacinales</taxon>
        <taxon>Serendipitaceae</taxon>
        <taxon>Serendipita</taxon>
    </lineage>
</organism>
<sequence>MLTFCVCLFSVLVFRYGPRIYVSLATYPPWIIFQIAISHFLLNVKTSQLFATKERDSTPKPTPNPGMALKDIPVRDKVQRTTYVAVKHRGTRSTSAERNEEGETGEPTEHHSQVSEGNHIVQKEDLNDLESRSAACKGSYAGREIRQIQSTNGQLRRMFWWLFGKNEYGDIHVDVTQVEDEEDGWHDLVGGVKESRLGRLDAYF</sequence>
<feature type="compositionally biased region" description="Basic and acidic residues" evidence="1">
    <location>
        <begin position="95"/>
        <end position="113"/>
    </location>
</feature>
<accession>A0A0C3B4Q3</accession>
<protein>
    <submittedName>
        <fullName evidence="2">Uncharacterized protein</fullName>
    </submittedName>
</protein>
<dbReference type="Proteomes" id="UP000054097">
    <property type="component" value="Unassembled WGS sequence"/>
</dbReference>
<dbReference type="AlphaFoldDB" id="A0A0C3B4Q3"/>
<reference evidence="2 3" key="1">
    <citation type="submission" date="2014-04" db="EMBL/GenBank/DDBJ databases">
        <authorList>
            <consortium name="DOE Joint Genome Institute"/>
            <person name="Kuo A."/>
            <person name="Zuccaro A."/>
            <person name="Kohler A."/>
            <person name="Nagy L.G."/>
            <person name="Floudas D."/>
            <person name="Copeland A."/>
            <person name="Barry K.W."/>
            <person name="Cichocki N."/>
            <person name="Veneault-Fourrey C."/>
            <person name="LaButti K."/>
            <person name="Lindquist E.A."/>
            <person name="Lipzen A."/>
            <person name="Lundell T."/>
            <person name="Morin E."/>
            <person name="Murat C."/>
            <person name="Sun H."/>
            <person name="Tunlid A."/>
            <person name="Henrissat B."/>
            <person name="Grigoriev I.V."/>
            <person name="Hibbett D.S."/>
            <person name="Martin F."/>
            <person name="Nordberg H.P."/>
            <person name="Cantor M.N."/>
            <person name="Hua S.X."/>
        </authorList>
    </citation>
    <scope>NUCLEOTIDE SEQUENCE [LARGE SCALE GENOMIC DNA]</scope>
    <source>
        <strain evidence="2 3">MAFF 305830</strain>
    </source>
</reference>
<evidence type="ECO:0000313" key="2">
    <source>
        <dbReference type="EMBL" id="KIM31820.1"/>
    </source>
</evidence>
<evidence type="ECO:0000313" key="3">
    <source>
        <dbReference type="Proteomes" id="UP000054097"/>
    </source>
</evidence>
<proteinExistence type="predicted"/>
<keyword evidence="3" id="KW-1185">Reference proteome</keyword>
<evidence type="ECO:0000256" key="1">
    <source>
        <dbReference type="SAM" id="MobiDB-lite"/>
    </source>
</evidence>
<feature type="region of interest" description="Disordered" evidence="1">
    <location>
        <begin position="86"/>
        <end position="117"/>
    </location>
</feature>
<name>A0A0C3B4Q3_SERVB</name>
<dbReference type="HOGENOM" id="CLU_1343981_0_0_1"/>
<reference evidence="3" key="2">
    <citation type="submission" date="2015-01" db="EMBL/GenBank/DDBJ databases">
        <title>Evolutionary Origins and Diversification of the Mycorrhizal Mutualists.</title>
        <authorList>
            <consortium name="DOE Joint Genome Institute"/>
            <consortium name="Mycorrhizal Genomics Consortium"/>
            <person name="Kohler A."/>
            <person name="Kuo A."/>
            <person name="Nagy L.G."/>
            <person name="Floudas D."/>
            <person name="Copeland A."/>
            <person name="Barry K.W."/>
            <person name="Cichocki N."/>
            <person name="Veneault-Fourrey C."/>
            <person name="LaButti K."/>
            <person name="Lindquist E.A."/>
            <person name="Lipzen A."/>
            <person name="Lundell T."/>
            <person name="Morin E."/>
            <person name="Murat C."/>
            <person name="Riley R."/>
            <person name="Ohm R."/>
            <person name="Sun H."/>
            <person name="Tunlid A."/>
            <person name="Henrissat B."/>
            <person name="Grigoriev I.V."/>
            <person name="Hibbett D.S."/>
            <person name="Martin F."/>
        </authorList>
    </citation>
    <scope>NUCLEOTIDE SEQUENCE [LARGE SCALE GENOMIC DNA]</scope>
    <source>
        <strain evidence="3">MAFF 305830</strain>
    </source>
</reference>
<gene>
    <name evidence="2" type="ORF">M408DRAFT_238892</name>
</gene>